<dbReference type="PANTHER" id="PTHR23523">
    <property type="match status" value="1"/>
</dbReference>
<dbReference type="PROSITE" id="PS50850">
    <property type="entry name" value="MFS"/>
    <property type="match status" value="1"/>
</dbReference>
<feature type="transmembrane region" description="Helical" evidence="4">
    <location>
        <begin position="77"/>
        <end position="94"/>
    </location>
</feature>
<dbReference type="InterPro" id="IPR036259">
    <property type="entry name" value="MFS_trans_sf"/>
</dbReference>
<keyword evidence="2 4" id="KW-1133">Transmembrane helix</keyword>
<feature type="transmembrane region" description="Helical" evidence="4">
    <location>
        <begin position="362"/>
        <end position="379"/>
    </location>
</feature>
<feature type="transmembrane region" description="Helical" evidence="4">
    <location>
        <begin position="167"/>
        <end position="185"/>
    </location>
</feature>
<evidence type="ECO:0000313" key="6">
    <source>
        <dbReference type="EMBL" id="MDN3204938.1"/>
    </source>
</evidence>
<dbReference type="CDD" id="cd17339">
    <property type="entry name" value="MFS_NIMT_CynX_like"/>
    <property type="match status" value="1"/>
</dbReference>
<keyword evidence="7" id="KW-1185">Reference proteome</keyword>
<dbReference type="SUPFAM" id="SSF103473">
    <property type="entry name" value="MFS general substrate transporter"/>
    <property type="match status" value="1"/>
</dbReference>
<evidence type="ECO:0000256" key="2">
    <source>
        <dbReference type="ARBA" id="ARBA00022989"/>
    </source>
</evidence>
<feature type="transmembrane region" description="Helical" evidence="4">
    <location>
        <begin position="272"/>
        <end position="289"/>
    </location>
</feature>
<accession>A0ABT7YEJ1</accession>
<feature type="domain" description="Major facilitator superfamily (MFS) profile" evidence="5">
    <location>
        <begin position="9"/>
        <end position="384"/>
    </location>
</feature>
<keyword evidence="3 4" id="KW-0472">Membrane</keyword>
<dbReference type="PANTHER" id="PTHR23523:SF2">
    <property type="entry name" value="2-NITROIMIDAZOLE TRANSPORTER"/>
    <property type="match status" value="1"/>
</dbReference>
<dbReference type="Proteomes" id="UP001171916">
    <property type="component" value="Unassembled WGS sequence"/>
</dbReference>
<reference evidence="6" key="1">
    <citation type="submission" date="2023-06" db="EMBL/GenBank/DDBJ databases">
        <title>Robiginitalea aurantiacus sp. nov. and Algoriphagus sediminis sp. nov., isolated from coastal sediment.</title>
        <authorList>
            <person name="Zhou Z.Y."/>
            <person name="An J."/>
            <person name="Jia Y.W."/>
            <person name="Du Z.J."/>
        </authorList>
    </citation>
    <scope>NUCLEOTIDE SEQUENCE</scope>
    <source>
        <strain evidence="6">C2-7</strain>
    </source>
</reference>
<feature type="transmembrane region" description="Helical" evidence="4">
    <location>
        <begin position="100"/>
        <end position="122"/>
    </location>
</feature>
<comment type="caution">
    <text evidence="6">The sequence shown here is derived from an EMBL/GenBank/DDBJ whole genome shotgun (WGS) entry which is preliminary data.</text>
</comment>
<dbReference type="Gene3D" id="1.20.1250.20">
    <property type="entry name" value="MFS general substrate transporter like domains"/>
    <property type="match status" value="2"/>
</dbReference>
<proteinExistence type="predicted"/>
<evidence type="ECO:0000313" key="7">
    <source>
        <dbReference type="Proteomes" id="UP001171916"/>
    </source>
</evidence>
<dbReference type="RefSeq" id="WP_290000783.1">
    <property type="nucleotide sequence ID" value="NZ_JAUEPH010000005.1"/>
</dbReference>
<gene>
    <name evidence="6" type="ORF">QVH07_12310</name>
</gene>
<dbReference type="InterPro" id="IPR052524">
    <property type="entry name" value="MFS_Cyanate_Porter"/>
</dbReference>
<protein>
    <submittedName>
        <fullName evidence="6">MFS transporter</fullName>
    </submittedName>
</protein>
<dbReference type="Pfam" id="PF07690">
    <property type="entry name" value="MFS_1"/>
    <property type="match status" value="1"/>
</dbReference>
<name>A0ABT7YEJ1_9BACT</name>
<sequence>MNSTKPGHFFLIAGIILVSLNLRTSIASVGPLIPFIREDLGMSNGLAGFLTTLPLLTFASFSLVAPKIGQRLGYGKAIFFGIALLAFGVVIRVIGDVSLLLIGTALTGVGIVIANVLLIPLIKIQLPQKLGLMTALMATMMSLSAAVAAGVSVPIAVDLDLGWRGSLASWVVLMLLALLVWIPQLRSKRSFRPNTIGGKNVWKSKLGWFVTLFMGSQSVIYFTFSTWLPDMLINRGWSPVEAGVISSVMQLFGLIGSYFAPSLIMRLKQQSTFTIGIGAFYIIAFGALLIEVECLTYLCLTVIGICMGASLSIGYVFISLRTSEDQTTSNLSAMVQSIGYYLAAIGPFLFGWSLDLFNNWDFLIWFMLIFTGLFIYFGYHSGQNKTI</sequence>
<feature type="transmembrane region" description="Helical" evidence="4">
    <location>
        <begin position="134"/>
        <end position="155"/>
    </location>
</feature>
<dbReference type="InterPro" id="IPR011701">
    <property type="entry name" value="MFS"/>
</dbReference>
<feature type="transmembrane region" description="Helical" evidence="4">
    <location>
        <begin position="46"/>
        <end position="65"/>
    </location>
</feature>
<evidence type="ECO:0000256" key="4">
    <source>
        <dbReference type="SAM" id="Phobius"/>
    </source>
</evidence>
<feature type="transmembrane region" description="Helical" evidence="4">
    <location>
        <begin position="240"/>
        <end position="260"/>
    </location>
</feature>
<feature type="transmembrane region" description="Helical" evidence="4">
    <location>
        <begin position="206"/>
        <end position="228"/>
    </location>
</feature>
<keyword evidence="1 4" id="KW-0812">Transmembrane</keyword>
<feature type="transmembrane region" description="Helical" evidence="4">
    <location>
        <begin position="330"/>
        <end position="350"/>
    </location>
</feature>
<dbReference type="InterPro" id="IPR020846">
    <property type="entry name" value="MFS_dom"/>
</dbReference>
<evidence type="ECO:0000259" key="5">
    <source>
        <dbReference type="PROSITE" id="PS50850"/>
    </source>
</evidence>
<evidence type="ECO:0000256" key="1">
    <source>
        <dbReference type="ARBA" id="ARBA00022692"/>
    </source>
</evidence>
<dbReference type="EMBL" id="JAUEPH010000005">
    <property type="protein sequence ID" value="MDN3204938.1"/>
    <property type="molecule type" value="Genomic_DNA"/>
</dbReference>
<feature type="transmembrane region" description="Helical" evidence="4">
    <location>
        <begin position="295"/>
        <end position="318"/>
    </location>
</feature>
<organism evidence="6 7">
    <name type="scientific">Algoriphagus sediminis</name>
    <dbReference type="NCBI Taxonomy" id="3057113"/>
    <lineage>
        <taxon>Bacteria</taxon>
        <taxon>Pseudomonadati</taxon>
        <taxon>Bacteroidota</taxon>
        <taxon>Cytophagia</taxon>
        <taxon>Cytophagales</taxon>
        <taxon>Cyclobacteriaceae</taxon>
        <taxon>Algoriphagus</taxon>
    </lineage>
</organism>
<evidence type="ECO:0000256" key="3">
    <source>
        <dbReference type="ARBA" id="ARBA00023136"/>
    </source>
</evidence>